<proteinExistence type="predicted"/>
<reference evidence="3" key="1">
    <citation type="submission" date="2005-09" db="EMBL/GenBank/DDBJ databases">
        <authorList>
            <person name="Mural R.J."/>
            <person name="Li P.W."/>
            <person name="Adams M.D."/>
            <person name="Amanatides P.G."/>
            <person name="Baden-Tillson H."/>
            <person name="Barnstead M."/>
            <person name="Chin S.H."/>
            <person name="Dew I."/>
            <person name="Evans C.A."/>
            <person name="Ferriera S."/>
            <person name="Flanigan M."/>
            <person name="Fosler C."/>
            <person name="Glodek A."/>
            <person name="Gu Z."/>
            <person name="Holt R.A."/>
            <person name="Jennings D."/>
            <person name="Kraft C.L."/>
            <person name="Lu F."/>
            <person name="Nguyen T."/>
            <person name="Nusskern D.R."/>
            <person name="Pfannkoch C.M."/>
            <person name="Sitter C."/>
            <person name="Sutton G.G."/>
            <person name="Venter J.C."/>
            <person name="Wang Z."/>
            <person name="Woodage T."/>
            <person name="Zheng X.H."/>
            <person name="Zhong F."/>
        </authorList>
    </citation>
    <scope>NUCLEOTIDE SEQUENCE [LARGE SCALE GENOMIC DNA]</scope>
    <source>
        <strain>BN</strain>
        <strain evidence="3">Sprague-Dawley</strain>
    </source>
</reference>
<organism evidence="2 3">
    <name type="scientific">Rattus norvegicus</name>
    <name type="common">Rat</name>
    <dbReference type="NCBI Taxonomy" id="10116"/>
    <lineage>
        <taxon>Eukaryota</taxon>
        <taxon>Metazoa</taxon>
        <taxon>Chordata</taxon>
        <taxon>Craniata</taxon>
        <taxon>Vertebrata</taxon>
        <taxon>Euteleostomi</taxon>
        <taxon>Mammalia</taxon>
        <taxon>Eutheria</taxon>
        <taxon>Euarchontoglires</taxon>
        <taxon>Glires</taxon>
        <taxon>Rodentia</taxon>
        <taxon>Myomorpha</taxon>
        <taxon>Muroidea</taxon>
        <taxon>Muridae</taxon>
        <taxon>Murinae</taxon>
        <taxon>Rattus</taxon>
    </lineage>
</organism>
<gene>
    <name evidence="2" type="primary">Csf3r_predicted</name>
    <name evidence="2" type="ORF">rCG_30764</name>
</gene>
<dbReference type="AlphaFoldDB" id="A6IS83"/>
<dbReference type="Proteomes" id="UP000234681">
    <property type="component" value="Chromosome 5"/>
</dbReference>
<accession>A6IS83</accession>
<dbReference type="EMBL" id="CH473968">
    <property type="protein sequence ID" value="EDL80433.1"/>
    <property type="molecule type" value="Genomic_DNA"/>
</dbReference>
<evidence type="ECO:0000313" key="3">
    <source>
        <dbReference type="Proteomes" id="UP000234681"/>
    </source>
</evidence>
<sequence>MVGLGACNLTGVTLIVLLLPRKLRDSRAVVTNYNGCQKAKDTVRFIRIPRC</sequence>
<keyword evidence="1" id="KW-0732">Signal</keyword>
<feature type="chain" id="PRO_5039930445" evidence="1">
    <location>
        <begin position="29"/>
        <end position="51"/>
    </location>
</feature>
<name>A6IS83_RAT</name>
<keyword evidence="2" id="KW-0675">Receptor</keyword>
<evidence type="ECO:0000313" key="2">
    <source>
        <dbReference type="EMBL" id="EDL80433.1"/>
    </source>
</evidence>
<evidence type="ECO:0000256" key="1">
    <source>
        <dbReference type="SAM" id="SignalP"/>
    </source>
</evidence>
<feature type="signal peptide" evidence="1">
    <location>
        <begin position="1"/>
        <end position="28"/>
    </location>
</feature>
<protein>
    <submittedName>
        <fullName evidence="2">Colony stimulating factor 3 receptor (Granulocyte) (Predicted), isoform CRA_a</fullName>
    </submittedName>
</protein>